<dbReference type="OrthoDB" id="9782003at2"/>
<dbReference type="EMBL" id="AP006861">
    <property type="protein sequence ID" value="BAE81337.1"/>
    <property type="molecule type" value="Genomic_DNA"/>
</dbReference>
<dbReference type="InterPro" id="IPR008915">
    <property type="entry name" value="Peptidase_M50"/>
</dbReference>
<dbReference type="KEGG" id="cfe:CF0565"/>
<feature type="transmembrane region" description="Helical" evidence="11">
    <location>
        <begin position="100"/>
        <end position="123"/>
    </location>
</feature>
<dbReference type="Proteomes" id="UP000001260">
    <property type="component" value="Chromosome"/>
</dbReference>
<dbReference type="AlphaFoldDB" id="Q254F1"/>
<evidence type="ECO:0000256" key="11">
    <source>
        <dbReference type="SAM" id="Phobius"/>
    </source>
</evidence>
<feature type="domain" description="Peptidase M50" evidence="12">
    <location>
        <begin position="9"/>
        <end position="599"/>
    </location>
</feature>
<keyword evidence="10 11" id="KW-0472">Membrane</keyword>
<dbReference type="eggNOG" id="COG0750">
    <property type="taxonomic scope" value="Bacteria"/>
</dbReference>
<keyword evidence="4 13" id="KW-0645">Protease</keyword>
<evidence type="ECO:0000256" key="6">
    <source>
        <dbReference type="ARBA" id="ARBA00022801"/>
    </source>
</evidence>
<dbReference type="RefSeq" id="WP_011458117.1">
    <property type="nucleotide sequence ID" value="NC_007899.1"/>
</dbReference>
<evidence type="ECO:0000256" key="8">
    <source>
        <dbReference type="ARBA" id="ARBA00022989"/>
    </source>
</evidence>
<sequence length="620" mass="69662">MTIVYFILAALALGVLVLVHELGHLLAAKSVGMAVDSFSIGFGPALYKKKIGNIEYRIGIFPFGGYVRIKGMDKREKGTEQGSIYDVPQGFFSKSPWKRIIVLAAGPIANILLAFVAFGALYISGGRSKAYSEYSRIVGWVNPILKEKGLKLGDEILTCNGKPYYSDKDAITSAVLDKHLSLKVERPAYLSTTPSEFSFDTEFDVNTNGVPLAGASYLLYRSQEPILKESPMYSANILPGDRLVWMDGKLLFSPMQVSQMLNEAYAFVKISRNDKEVSLRIPRILASTLYLSPYVRNELIDNQYEAGIKGKWSSLYILPYVINSYGYVEGELQPIDPESPFPSMEEKLELGDRILAIDGTPVSGSTDILRLVQSHKVSIIVQKMAPEQLEKVDSSIADDRFIRSYEAKDLLAIINSIGSAQEVRESGQYRLLPPVQPKPWISIYSDDLLNKRREIAKKFKNQDQRRYYLDRIEIEKQRLSLGIPLKDMTIKYNPRPDVLIANISKDSLRTMKALVVGRLSPQWLSGPVGIVQMLHKGWSLGVSEALFWVGLVSINLAVLNLLPIPVLDGGYIVLCFWEMISRRRLNMNLIEKLLIPFSLLLIAFFIFLTFQDLIRFFAAS</sequence>
<keyword evidence="6" id="KW-0378">Hydrolase</keyword>
<dbReference type="Pfam" id="PF02163">
    <property type="entry name" value="Peptidase_M50"/>
    <property type="match status" value="1"/>
</dbReference>
<evidence type="ECO:0000313" key="13">
    <source>
        <dbReference type="EMBL" id="BAE81337.1"/>
    </source>
</evidence>
<dbReference type="HOGENOM" id="CLU_025778_0_0_0"/>
<dbReference type="PANTHER" id="PTHR42837:SF2">
    <property type="entry name" value="MEMBRANE METALLOPROTEASE ARASP2, CHLOROPLASTIC-RELATED"/>
    <property type="match status" value="1"/>
</dbReference>
<dbReference type="InterPro" id="IPR004387">
    <property type="entry name" value="Pept_M50_Zn"/>
</dbReference>
<evidence type="ECO:0000256" key="9">
    <source>
        <dbReference type="ARBA" id="ARBA00023049"/>
    </source>
</evidence>
<dbReference type="GO" id="GO:0006508">
    <property type="term" value="P:proteolysis"/>
    <property type="evidence" value="ECO:0007669"/>
    <property type="project" value="UniProtKB-KW"/>
</dbReference>
<keyword evidence="7" id="KW-0862">Zinc</keyword>
<dbReference type="InterPro" id="IPR036034">
    <property type="entry name" value="PDZ_sf"/>
</dbReference>
<evidence type="ECO:0000256" key="2">
    <source>
        <dbReference type="ARBA" id="ARBA00004141"/>
    </source>
</evidence>
<evidence type="ECO:0000256" key="7">
    <source>
        <dbReference type="ARBA" id="ARBA00022833"/>
    </source>
</evidence>
<evidence type="ECO:0000256" key="10">
    <source>
        <dbReference type="ARBA" id="ARBA00023136"/>
    </source>
</evidence>
<feature type="transmembrane region" description="Helical" evidence="11">
    <location>
        <begin position="546"/>
        <end position="577"/>
    </location>
</feature>
<gene>
    <name evidence="13" type="primary">yaeL</name>
    <name evidence="13" type="ordered locus">CF0565</name>
</gene>
<evidence type="ECO:0000313" key="14">
    <source>
        <dbReference type="Proteomes" id="UP000001260"/>
    </source>
</evidence>
<dbReference type="CDD" id="cd06163">
    <property type="entry name" value="S2P-M50_PDZ_RseP-like"/>
    <property type="match status" value="1"/>
</dbReference>
<dbReference type="GO" id="GO:0004222">
    <property type="term" value="F:metalloendopeptidase activity"/>
    <property type="evidence" value="ECO:0007669"/>
    <property type="project" value="InterPro"/>
</dbReference>
<feature type="transmembrane region" description="Helical" evidence="11">
    <location>
        <begin position="589"/>
        <end position="610"/>
    </location>
</feature>
<dbReference type="STRING" id="264202.CF0565"/>
<reference evidence="13 14" key="1">
    <citation type="journal article" date="2006" name="DNA Res.">
        <title>Genome sequence of the cat pathogen, Chlamydophila felis.</title>
        <authorList>
            <person name="Azuma Y."/>
            <person name="Hirakawa H."/>
            <person name="Yamashita A."/>
            <person name="Cai Y."/>
            <person name="Rahman M.A."/>
            <person name="Suzuki H."/>
            <person name="Mitaku S."/>
            <person name="Toh H."/>
            <person name="Goto S."/>
            <person name="Murakami T."/>
            <person name="Sugi K."/>
            <person name="Hayashi H."/>
            <person name="Fukushi H."/>
            <person name="Hattori M."/>
            <person name="Kuhara S."/>
            <person name="Shirai M."/>
        </authorList>
    </citation>
    <scope>NUCLEOTIDE SEQUENCE [LARGE SCALE GENOMIC DNA]</scope>
    <source>
        <strain evidence="13 14">Fe/C-56</strain>
    </source>
</reference>
<dbReference type="SUPFAM" id="SSF50156">
    <property type="entry name" value="PDZ domain-like"/>
    <property type="match status" value="1"/>
</dbReference>
<name>Q254F1_CHLFF</name>
<evidence type="ECO:0000259" key="12">
    <source>
        <dbReference type="Pfam" id="PF02163"/>
    </source>
</evidence>
<comment type="cofactor">
    <cofactor evidence="1">
        <name>Zn(2+)</name>
        <dbReference type="ChEBI" id="CHEBI:29105"/>
    </cofactor>
</comment>
<keyword evidence="14" id="KW-1185">Reference proteome</keyword>
<evidence type="ECO:0000256" key="5">
    <source>
        <dbReference type="ARBA" id="ARBA00022692"/>
    </source>
</evidence>
<proteinExistence type="inferred from homology"/>
<dbReference type="PANTHER" id="PTHR42837">
    <property type="entry name" value="REGULATOR OF SIGMA-E PROTEASE RSEP"/>
    <property type="match status" value="1"/>
</dbReference>
<keyword evidence="9" id="KW-0482">Metalloprotease</keyword>
<evidence type="ECO:0000256" key="4">
    <source>
        <dbReference type="ARBA" id="ARBA00022670"/>
    </source>
</evidence>
<keyword evidence="8 11" id="KW-1133">Transmembrane helix</keyword>
<comment type="similarity">
    <text evidence="3">Belongs to the peptidase M50B family.</text>
</comment>
<accession>Q254F1</accession>
<dbReference type="GO" id="GO:0016020">
    <property type="term" value="C:membrane"/>
    <property type="evidence" value="ECO:0007669"/>
    <property type="project" value="UniProtKB-SubCell"/>
</dbReference>
<evidence type="ECO:0000256" key="3">
    <source>
        <dbReference type="ARBA" id="ARBA00007931"/>
    </source>
</evidence>
<organism evidence="13 14">
    <name type="scientific">Chlamydia felis (strain Fe/C-56)</name>
    <name type="common">Chlamydophila felis</name>
    <dbReference type="NCBI Taxonomy" id="264202"/>
    <lineage>
        <taxon>Bacteria</taxon>
        <taxon>Pseudomonadati</taxon>
        <taxon>Chlamydiota</taxon>
        <taxon>Chlamydiia</taxon>
        <taxon>Chlamydiales</taxon>
        <taxon>Chlamydiaceae</taxon>
        <taxon>Chlamydia/Chlamydophila group</taxon>
        <taxon>Chlamydia</taxon>
    </lineage>
</organism>
<evidence type="ECO:0000256" key="1">
    <source>
        <dbReference type="ARBA" id="ARBA00001947"/>
    </source>
</evidence>
<keyword evidence="5 11" id="KW-0812">Transmembrane</keyword>
<protein>
    <submittedName>
        <fullName evidence="13">Membrane-associated Zn-dependent proteases</fullName>
    </submittedName>
</protein>
<comment type="subcellular location">
    <subcellularLocation>
        <location evidence="2">Membrane</location>
        <topology evidence="2">Multi-pass membrane protein</topology>
    </subcellularLocation>
</comment>